<dbReference type="PANTHER" id="PTHR38479">
    <property type="entry name" value="LMO0824 PROTEIN"/>
    <property type="match status" value="1"/>
</dbReference>
<dbReference type="InterPro" id="IPR009351">
    <property type="entry name" value="AlkZ-like"/>
</dbReference>
<dbReference type="AlphaFoldDB" id="A0A931FWF8"/>
<evidence type="ECO:0000313" key="1">
    <source>
        <dbReference type="EMBL" id="MBG0562393.1"/>
    </source>
</evidence>
<dbReference type="PANTHER" id="PTHR38479:SF2">
    <property type="entry name" value="WINGED HELIX DNA-BINDING DOMAIN-CONTAINING PROTEIN"/>
    <property type="match status" value="1"/>
</dbReference>
<accession>A0A931FWF8</accession>
<protein>
    <submittedName>
        <fullName evidence="1">AlkZ family DNA glycosylase</fullName>
    </submittedName>
</protein>
<dbReference type="Proteomes" id="UP000598146">
    <property type="component" value="Unassembled WGS sequence"/>
</dbReference>
<organism evidence="1 2">
    <name type="scientific">Actinoplanes aureus</name>
    <dbReference type="NCBI Taxonomy" id="2792083"/>
    <lineage>
        <taxon>Bacteria</taxon>
        <taxon>Bacillati</taxon>
        <taxon>Actinomycetota</taxon>
        <taxon>Actinomycetes</taxon>
        <taxon>Micromonosporales</taxon>
        <taxon>Micromonosporaceae</taxon>
        <taxon>Actinoplanes</taxon>
    </lineage>
</organism>
<dbReference type="RefSeq" id="WP_196414172.1">
    <property type="nucleotide sequence ID" value="NZ_JADQTO010000005.1"/>
</dbReference>
<name>A0A931FWF8_9ACTN</name>
<dbReference type="EMBL" id="JADQTO010000005">
    <property type="protein sequence ID" value="MBG0562393.1"/>
    <property type="molecule type" value="Genomic_DNA"/>
</dbReference>
<gene>
    <name evidence="1" type="ORF">I4J89_13060</name>
</gene>
<keyword evidence="2" id="KW-1185">Reference proteome</keyword>
<evidence type="ECO:0000313" key="2">
    <source>
        <dbReference type="Proteomes" id="UP000598146"/>
    </source>
</evidence>
<dbReference type="Pfam" id="PF06224">
    <property type="entry name" value="AlkZ-like"/>
    <property type="match status" value="1"/>
</dbReference>
<comment type="caution">
    <text evidence="1">The sequence shown here is derived from an EMBL/GenBank/DDBJ whole genome shotgun (WGS) entry which is preliminary data.</text>
</comment>
<reference evidence="1" key="1">
    <citation type="submission" date="2020-11" db="EMBL/GenBank/DDBJ databases">
        <title>Isolation and identification of active actinomycetes.</title>
        <authorList>
            <person name="Sun X."/>
        </authorList>
    </citation>
    <scope>NUCLEOTIDE SEQUENCE</scope>
    <source>
        <strain evidence="1">NEAU-A11</strain>
    </source>
</reference>
<proteinExistence type="predicted"/>
<sequence length="341" mass="37594">MLLRRERLTVPEALTRLAGLQAQTPHTWYVGLWSRLEDYTPEPTAALLNDGVILRMALMRSTIHLVTADDCRWLRPLVEPVIIRSTMGAFGRHLKGVDRDRLVEAARKAMAEQPLIFSELGRALAPSFPGHDPAALAQAARMWMPLVQVPPRGLWGRSGRPAHVPLGLDLVAAPVDELFLRYLAAFGPATVRDAQQWSGLTRLAEVADRLRPRLVTFRDEHGRELFDLPGAPRPDPDTPAPVRYLYDFDNLLLSHADRTRVVTVDYTTQGWGGGNMEQPRTLLADGFAAATWRIAVGRNLATLTIRPFRPLTAAEIDGAEAEGAALLAFHAPGAAQEIVVV</sequence>